<comment type="caution">
    <text evidence="2">The sequence shown here is derived from an EMBL/GenBank/DDBJ whole genome shotgun (WGS) entry which is preliminary data.</text>
</comment>
<protein>
    <submittedName>
        <fullName evidence="2">Uncharacterized protein</fullName>
    </submittedName>
</protein>
<evidence type="ECO:0000256" key="1">
    <source>
        <dbReference type="SAM" id="MobiDB-lite"/>
    </source>
</evidence>
<dbReference type="Proteomes" id="UP001600064">
    <property type="component" value="Unassembled WGS sequence"/>
</dbReference>
<reference evidence="2 3" key="1">
    <citation type="journal article" date="2024" name="Commun. Biol.">
        <title>Comparative genomic analysis of thermophilic fungi reveals convergent evolutionary adaptations and gene losses.</title>
        <authorList>
            <person name="Steindorff A.S."/>
            <person name="Aguilar-Pontes M.V."/>
            <person name="Robinson A.J."/>
            <person name="Andreopoulos B."/>
            <person name="LaButti K."/>
            <person name="Kuo A."/>
            <person name="Mondo S."/>
            <person name="Riley R."/>
            <person name="Otillar R."/>
            <person name="Haridas S."/>
            <person name="Lipzen A."/>
            <person name="Grimwood J."/>
            <person name="Schmutz J."/>
            <person name="Clum A."/>
            <person name="Reid I.D."/>
            <person name="Moisan M.C."/>
            <person name="Butler G."/>
            <person name="Nguyen T.T.M."/>
            <person name="Dewar K."/>
            <person name="Conant G."/>
            <person name="Drula E."/>
            <person name="Henrissat B."/>
            <person name="Hansel C."/>
            <person name="Singer S."/>
            <person name="Hutchinson M.I."/>
            <person name="de Vries R.P."/>
            <person name="Natvig D.O."/>
            <person name="Powell A.J."/>
            <person name="Tsang A."/>
            <person name="Grigoriev I.V."/>
        </authorList>
    </citation>
    <scope>NUCLEOTIDE SEQUENCE [LARGE SCALE GENOMIC DNA]</scope>
    <source>
        <strain evidence="2 3">ATCC 22073</strain>
    </source>
</reference>
<dbReference type="EMBL" id="JAZGUE010000005">
    <property type="protein sequence ID" value="KAL2266826.1"/>
    <property type="molecule type" value="Genomic_DNA"/>
</dbReference>
<feature type="region of interest" description="Disordered" evidence="1">
    <location>
        <begin position="206"/>
        <end position="231"/>
    </location>
</feature>
<gene>
    <name evidence="2" type="ORF">VTJ83DRAFT_6178</name>
</gene>
<keyword evidence="3" id="KW-1185">Reference proteome</keyword>
<name>A0ABR4DAH9_9PEZI</name>
<dbReference type="RefSeq" id="XP_070865553.1">
    <property type="nucleotide sequence ID" value="XM_071012860.1"/>
</dbReference>
<sequence length="231" mass="25517">MPKGRHCKSRVDRPRQSLMTTLCQEDAPGSFVTCPDTQSYNSGELFRRGDFQSMGHSEEKLEHQDHQKFWMIPPHSGQRPIGKALSDLAQQPVYSTVSDSTRGATSVDRSGSFVGQDSYDIFDQLDQLTISEPLAGKPNADLESGDTWMPPDPNGSGNGVHPWDVRRLSSPIERGGPSQGDAVLLEAMDRQGRPADLWMCTMQQVRTQTPSDDENNGRLLVDSDSEVNVSL</sequence>
<evidence type="ECO:0000313" key="3">
    <source>
        <dbReference type="Proteomes" id="UP001600064"/>
    </source>
</evidence>
<dbReference type="GeneID" id="98127504"/>
<accession>A0ABR4DAH9</accession>
<evidence type="ECO:0000313" key="2">
    <source>
        <dbReference type="EMBL" id="KAL2266826.1"/>
    </source>
</evidence>
<proteinExistence type="predicted"/>
<organism evidence="2 3">
    <name type="scientific">Remersonia thermophila</name>
    <dbReference type="NCBI Taxonomy" id="72144"/>
    <lineage>
        <taxon>Eukaryota</taxon>
        <taxon>Fungi</taxon>
        <taxon>Dikarya</taxon>
        <taxon>Ascomycota</taxon>
        <taxon>Pezizomycotina</taxon>
        <taxon>Sordariomycetes</taxon>
        <taxon>Sordariomycetidae</taxon>
        <taxon>Sordariales</taxon>
        <taxon>Sordariales incertae sedis</taxon>
        <taxon>Remersonia</taxon>
    </lineage>
</organism>